<evidence type="ECO:0000256" key="2">
    <source>
        <dbReference type="SAM" id="SignalP"/>
    </source>
</evidence>
<dbReference type="AlphaFoldDB" id="A0A0P0XH16"/>
<reference evidence="4" key="1">
    <citation type="journal article" date="2005" name="Nature">
        <title>The map-based sequence of the rice genome.</title>
        <authorList>
            <consortium name="International rice genome sequencing project (IRGSP)"/>
            <person name="Matsumoto T."/>
            <person name="Wu J."/>
            <person name="Kanamori H."/>
            <person name="Katayose Y."/>
            <person name="Fujisawa M."/>
            <person name="Namiki N."/>
            <person name="Mizuno H."/>
            <person name="Yamamoto K."/>
            <person name="Antonio B.A."/>
            <person name="Baba T."/>
            <person name="Sakata K."/>
            <person name="Nagamura Y."/>
            <person name="Aoki H."/>
            <person name="Arikawa K."/>
            <person name="Arita K."/>
            <person name="Bito T."/>
            <person name="Chiden Y."/>
            <person name="Fujitsuka N."/>
            <person name="Fukunaka R."/>
            <person name="Hamada M."/>
            <person name="Harada C."/>
            <person name="Hayashi A."/>
            <person name="Hijishita S."/>
            <person name="Honda M."/>
            <person name="Hosokawa S."/>
            <person name="Ichikawa Y."/>
            <person name="Idonuma A."/>
            <person name="Iijima M."/>
            <person name="Ikeda M."/>
            <person name="Ikeno M."/>
            <person name="Ito K."/>
            <person name="Ito S."/>
            <person name="Ito T."/>
            <person name="Ito Y."/>
            <person name="Ito Y."/>
            <person name="Iwabuchi A."/>
            <person name="Kamiya K."/>
            <person name="Karasawa W."/>
            <person name="Kurita K."/>
            <person name="Katagiri S."/>
            <person name="Kikuta A."/>
            <person name="Kobayashi H."/>
            <person name="Kobayashi N."/>
            <person name="Machita K."/>
            <person name="Maehara T."/>
            <person name="Masukawa M."/>
            <person name="Mizubayashi T."/>
            <person name="Mukai Y."/>
            <person name="Nagasaki H."/>
            <person name="Nagata Y."/>
            <person name="Naito S."/>
            <person name="Nakashima M."/>
            <person name="Nakama Y."/>
            <person name="Nakamichi Y."/>
            <person name="Nakamura M."/>
            <person name="Meguro A."/>
            <person name="Negishi M."/>
            <person name="Ohta I."/>
            <person name="Ohta T."/>
            <person name="Okamoto M."/>
            <person name="Ono N."/>
            <person name="Saji S."/>
            <person name="Sakaguchi M."/>
            <person name="Sakai K."/>
            <person name="Shibata M."/>
            <person name="Shimokawa T."/>
            <person name="Song J."/>
            <person name="Takazaki Y."/>
            <person name="Terasawa K."/>
            <person name="Tsugane M."/>
            <person name="Tsuji K."/>
            <person name="Ueda S."/>
            <person name="Waki K."/>
            <person name="Yamagata H."/>
            <person name="Yamamoto M."/>
            <person name="Yamamoto S."/>
            <person name="Yamane H."/>
            <person name="Yoshiki S."/>
            <person name="Yoshihara R."/>
            <person name="Yukawa K."/>
            <person name="Zhong H."/>
            <person name="Yano M."/>
            <person name="Yuan Q."/>
            <person name="Ouyang S."/>
            <person name="Liu J."/>
            <person name="Jones K.M."/>
            <person name="Gansberger K."/>
            <person name="Moffat K."/>
            <person name="Hill J."/>
            <person name="Bera J."/>
            <person name="Fadrosh D."/>
            <person name="Jin S."/>
            <person name="Johri S."/>
            <person name="Kim M."/>
            <person name="Overton L."/>
            <person name="Reardon M."/>
            <person name="Tsitrin T."/>
            <person name="Vuong H."/>
            <person name="Weaver B."/>
            <person name="Ciecko A."/>
            <person name="Tallon L."/>
            <person name="Jackson J."/>
            <person name="Pai G."/>
            <person name="Aken S.V."/>
            <person name="Utterback T."/>
            <person name="Reidmuller S."/>
            <person name="Feldblyum T."/>
            <person name="Hsiao J."/>
            <person name="Zismann V."/>
            <person name="Iobst S."/>
            <person name="de Vazeille A.R."/>
            <person name="Buell C.R."/>
            <person name="Ying K."/>
            <person name="Li Y."/>
            <person name="Lu T."/>
            <person name="Huang Y."/>
            <person name="Zhao Q."/>
            <person name="Feng Q."/>
            <person name="Zhang L."/>
            <person name="Zhu J."/>
            <person name="Weng Q."/>
            <person name="Mu J."/>
            <person name="Lu Y."/>
            <person name="Fan D."/>
            <person name="Liu Y."/>
            <person name="Guan J."/>
            <person name="Zhang Y."/>
            <person name="Yu S."/>
            <person name="Liu X."/>
            <person name="Zhang Y."/>
            <person name="Hong G."/>
            <person name="Han B."/>
            <person name="Choisne N."/>
            <person name="Demange N."/>
            <person name="Orjeda G."/>
            <person name="Samain S."/>
            <person name="Cattolico L."/>
            <person name="Pelletier E."/>
            <person name="Couloux A."/>
            <person name="Segurens B."/>
            <person name="Wincker P."/>
            <person name="D'Hont A."/>
            <person name="Scarpelli C."/>
            <person name="Weissenbach J."/>
            <person name="Salanoubat M."/>
            <person name="Quetier F."/>
            <person name="Yu Y."/>
            <person name="Kim H.R."/>
            <person name="Rambo T."/>
            <person name="Currie J."/>
            <person name="Collura K."/>
            <person name="Luo M."/>
            <person name="Yang T."/>
            <person name="Ammiraju J.S.S."/>
            <person name="Engler F."/>
            <person name="Soderlund C."/>
            <person name="Wing R.A."/>
            <person name="Palmer L.E."/>
            <person name="de la Bastide M."/>
            <person name="Spiegel L."/>
            <person name="Nascimento L."/>
            <person name="Zutavern T."/>
            <person name="O'Shaughnessy A."/>
            <person name="Dike S."/>
            <person name="Dedhia N."/>
            <person name="Preston R."/>
            <person name="Balija V."/>
            <person name="McCombie W.R."/>
            <person name="Chow T."/>
            <person name="Chen H."/>
            <person name="Chung M."/>
            <person name="Chen C."/>
            <person name="Shaw J."/>
            <person name="Wu H."/>
            <person name="Hsiao K."/>
            <person name="Chao Y."/>
            <person name="Chu M."/>
            <person name="Cheng C."/>
            <person name="Hour A."/>
            <person name="Lee P."/>
            <person name="Lin S."/>
            <person name="Lin Y."/>
            <person name="Liou J."/>
            <person name="Liu S."/>
            <person name="Hsing Y."/>
            <person name="Raghuvanshi S."/>
            <person name="Mohanty A."/>
            <person name="Bharti A.K."/>
            <person name="Gaur A."/>
            <person name="Gupta V."/>
            <person name="Kumar D."/>
            <person name="Ravi V."/>
            <person name="Vij S."/>
            <person name="Kapur A."/>
            <person name="Khurana P."/>
            <person name="Khurana P."/>
            <person name="Khurana J.P."/>
            <person name="Tyagi A.K."/>
            <person name="Gaikwad K."/>
            <person name="Singh A."/>
            <person name="Dalal V."/>
            <person name="Srivastava S."/>
            <person name="Dixit A."/>
            <person name="Pal A.K."/>
            <person name="Ghazi I.A."/>
            <person name="Yadav M."/>
            <person name="Pandit A."/>
            <person name="Bhargava A."/>
            <person name="Sureshbabu K."/>
            <person name="Batra K."/>
            <person name="Sharma T.R."/>
            <person name="Mohapatra T."/>
            <person name="Singh N.K."/>
            <person name="Messing J."/>
            <person name="Nelson A.B."/>
            <person name="Fuks G."/>
            <person name="Kavchok S."/>
            <person name="Keizer G."/>
            <person name="Linton E."/>
            <person name="Llaca V."/>
            <person name="Song R."/>
            <person name="Tanyolac B."/>
            <person name="Young S."/>
            <person name="Ho-Il K."/>
            <person name="Hahn J.H."/>
            <person name="Sangsakoo G."/>
            <person name="Vanavichit A."/>
            <person name="de Mattos Luiz.A.T."/>
            <person name="Zimmer P.D."/>
            <person name="Malone G."/>
            <person name="Dellagostin O."/>
            <person name="de Oliveira A.C."/>
            <person name="Bevan M."/>
            <person name="Bancroft I."/>
            <person name="Minx P."/>
            <person name="Cordum H."/>
            <person name="Wilson R."/>
            <person name="Cheng Z."/>
            <person name="Jin W."/>
            <person name="Jiang J."/>
            <person name="Leong S.A."/>
            <person name="Iwama H."/>
            <person name="Gojobori T."/>
            <person name="Itoh T."/>
            <person name="Niimura Y."/>
            <person name="Fujii Y."/>
            <person name="Habara T."/>
            <person name="Sakai H."/>
            <person name="Sato Y."/>
            <person name="Wilson G."/>
            <person name="Kumar K."/>
            <person name="McCouch S."/>
            <person name="Juretic N."/>
            <person name="Hoen D."/>
            <person name="Wright S."/>
            <person name="Bruskiewich R."/>
            <person name="Bureau T."/>
            <person name="Miyao A."/>
            <person name="Hirochika H."/>
            <person name="Nishikawa T."/>
            <person name="Kadowaki K."/>
            <person name="Sugiura M."/>
            <person name="Burr B."/>
            <person name="Sasaki T."/>
        </authorList>
    </citation>
    <scope>NUCLEOTIDE SEQUENCE [LARGE SCALE GENOMIC DNA]</scope>
    <source>
        <strain evidence="4">cv. Nipponbare</strain>
    </source>
</reference>
<reference evidence="3 4" key="3">
    <citation type="journal article" date="2013" name="Rice">
        <title>Improvement of the Oryza sativa Nipponbare reference genome using next generation sequence and optical map data.</title>
        <authorList>
            <person name="Kawahara Y."/>
            <person name="de la Bastide M."/>
            <person name="Hamilton J.P."/>
            <person name="Kanamori H."/>
            <person name="McCombie W.R."/>
            <person name="Ouyang S."/>
            <person name="Schwartz D.C."/>
            <person name="Tanaka T."/>
            <person name="Wu J."/>
            <person name="Zhou S."/>
            <person name="Childs K.L."/>
            <person name="Davidson R.M."/>
            <person name="Lin H."/>
            <person name="Quesada-Ocampo L."/>
            <person name="Vaillancourt B."/>
            <person name="Sakai H."/>
            <person name="Lee S.S."/>
            <person name="Kim J."/>
            <person name="Numa H."/>
            <person name="Itoh T."/>
            <person name="Buell C.R."/>
            <person name="Matsumoto T."/>
        </authorList>
    </citation>
    <scope>NUCLEOTIDE SEQUENCE [LARGE SCALE GENOMIC DNA]</scope>
    <source>
        <strain evidence="4">cv. Nipponbare</strain>
    </source>
</reference>
<reference evidence="3 4" key="2">
    <citation type="journal article" date="2013" name="Plant Cell Physiol.">
        <title>Rice Annotation Project Database (RAP-DB): an integrative and interactive database for rice genomics.</title>
        <authorList>
            <person name="Sakai H."/>
            <person name="Lee S.S."/>
            <person name="Tanaka T."/>
            <person name="Numa H."/>
            <person name="Kim J."/>
            <person name="Kawahara Y."/>
            <person name="Wakimoto H."/>
            <person name="Yang C.C."/>
            <person name="Iwamoto M."/>
            <person name="Abe T."/>
            <person name="Yamada Y."/>
            <person name="Muto A."/>
            <person name="Inokuchi H."/>
            <person name="Ikemura T."/>
            <person name="Matsumoto T."/>
            <person name="Sasaki T."/>
            <person name="Itoh T."/>
        </authorList>
    </citation>
    <scope>NUCLEOTIDE SEQUENCE [LARGE SCALE GENOMIC DNA]</scope>
    <source>
        <strain evidence="4">cv. Nipponbare</strain>
    </source>
</reference>
<feature type="region of interest" description="Disordered" evidence="1">
    <location>
        <begin position="128"/>
        <end position="155"/>
    </location>
</feature>
<name>A0A0P0XH16_ORYSJ</name>
<feature type="compositionally biased region" description="Basic and acidic residues" evidence="1">
    <location>
        <begin position="51"/>
        <end position="73"/>
    </location>
</feature>
<keyword evidence="4" id="KW-1185">Reference proteome</keyword>
<feature type="signal peptide" evidence="2">
    <location>
        <begin position="1"/>
        <end position="17"/>
    </location>
</feature>
<feature type="region of interest" description="Disordered" evidence="1">
    <location>
        <begin position="102"/>
        <end position="121"/>
    </location>
</feature>
<dbReference type="Proteomes" id="UP000059680">
    <property type="component" value="Chromosome 8"/>
</dbReference>
<evidence type="ECO:0000313" key="4">
    <source>
        <dbReference type="Proteomes" id="UP000059680"/>
    </source>
</evidence>
<evidence type="ECO:0000313" key="3">
    <source>
        <dbReference type="EMBL" id="BAT05767.1"/>
    </source>
</evidence>
<protein>
    <submittedName>
        <fullName evidence="3">Os08g0461166 protein</fullName>
    </submittedName>
</protein>
<dbReference type="PaxDb" id="39947-A0A0P0XH16"/>
<feature type="chain" id="PRO_5006057096" evidence="2">
    <location>
        <begin position="18"/>
        <end position="155"/>
    </location>
</feature>
<dbReference type="EMBL" id="AP014964">
    <property type="protein sequence ID" value="BAT05767.1"/>
    <property type="molecule type" value="Genomic_DNA"/>
</dbReference>
<proteinExistence type="predicted"/>
<accession>A0A0P0XH16</accession>
<feature type="region of interest" description="Disordered" evidence="1">
    <location>
        <begin position="38"/>
        <end position="73"/>
    </location>
</feature>
<feature type="compositionally biased region" description="Basic residues" evidence="1">
    <location>
        <begin position="39"/>
        <end position="50"/>
    </location>
</feature>
<sequence length="155" mass="17162">MLLVSLWIETMLTRAAPREDCPATLPNLPRLRDVEAGWTRRRRRHPPPRRRGGELDGGEKRGGGRRWEAVGEDAAREVGRRKTAGRLVEALVRRWGRRAWRRSRPGWGGRGAPMASRSQRGRQLFGVAETVGSPKGGTLVKGKEAAGGSRGRVAQ</sequence>
<keyword evidence="2" id="KW-0732">Signal</keyword>
<gene>
    <name evidence="3" type="ordered locus">Os08g0461166</name>
    <name evidence="3" type="ORF">OSNPB_080461166</name>
</gene>
<dbReference type="InParanoid" id="A0A0P0XH16"/>
<evidence type="ECO:0000256" key="1">
    <source>
        <dbReference type="SAM" id="MobiDB-lite"/>
    </source>
</evidence>
<organism evidence="3 4">
    <name type="scientific">Oryza sativa subsp. japonica</name>
    <name type="common">Rice</name>
    <dbReference type="NCBI Taxonomy" id="39947"/>
    <lineage>
        <taxon>Eukaryota</taxon>
        <taxon>Viridiplantae</taxon>
        <taxon>Streptophyta</taxon>
        <taxon>Embryophyta</taxon>
        <taxon>Tracheophyta</taxon>
        <taxon>Spermatophyta</taxon>
        <taxon>Magnoliopsida</taxon>
        <taxon>Liliopsida</taxon>
        <taxon>Poales</taxon>
        <taxon>Poaceae</taxon>
        <taxon>BOP clade</taxon>
        <taxon>Oryzoideae</taxon>
        <taxon>Oryzeae</taxon>
        <taxon>Oryzinae</taxon>
        <taxon>Oryza</taxon>
        <taxon>Oryza sativa</taxon>
    </lineage>
</organism>